<organism evidence="2 3">
    <name type="scientific">Ditylenchus dipsaci</name>
    <dbReference type="NCBI Taxonomy" id="166011"/>
    <lineage>
        <taxon>Eukaryota</taxon>
        <taxon>Metazoa</taxon>
        <taxon>Ecdysozoa</taxon>
        <taxon>Nematoda</taxon>
        <taxon>Chromadorea</taxon>
        <taxon>Rhabditida</taxon>
        <taxon>Tylenchina</taxon>
        <taxon>Tylenchomorpha</taxon>
        <taxon>Sphaerularioidea</taxon>
        <taxon>Anguinidae</taxon>
        <taxon>Anguininae</taxon>
        <taxon>Ditylenchus</taxon>
    </lineage>
</organism>
<protein>
    <submittedName>
        <fullName evidence="3">Uncharacterized protein</fullName>
    </submittedName>
</protein>
<keyword evidence="1" id="KW-0472">Membrane</keyword>
<feature type="transmembrane region" description="Helical" evidence="1">
    <location>
        <begin position="78"/>
        <end position="102"/>
    </location>
</feature>
<name>A0A915DIQ4_9BILA</name>
<evidence type="ECO:0000256" key="1">
    <source>
        <dbReference type="SAM" id="Phobius"/>
    </source>
</evidence>
<sequence length="137" mass="16163">MHAISMSFMHFRYEILGLQSFSSKCEYMTATWMCTLYSFIVFYSLMGFTLSHMAICFERFIATAKAERQNSVRQISAQTLMCVGESIQLIVSIYVCLTLFFFHKLIKRLELLLKVDVVLDHRIQTNLYFAQLQRQMR</sequence>
<evidence type="ECO:0000313" key="2">
    <source>
        <dbReference type="Proteomes" id="UP000887574"/>
    </source>
</evidence>
<keyword evidence="1" id="KW-0812">Transmembrane</keyword>
<dbReference type="WBParaSite" id="jg20410">
    <property type="protein sequence ID" value="jg20410"/>
    <property type="gene ID" value="jg20410"/>
</dbReference>
<feature type="transmembrane region" description="Helical" evidence="1">
    <location>
        <begin position="36"/>
        <end position="57"/>
    </location>
</feature>
<evidence type="ECO:0000313" key="3">
    <source>
        <dbReference type="WBParaSite" id="jg20410"/>
    </source>
</evidence>
<reference evidence="3" key="1">
    <citation type="submission" date="2022-11" db="UniProtKB">
        <authorList>
            <consortium name="WormBaseParasite"/>
        </authorList>
    </citation>
    <scope>IDENTIFICATION</scope>
</reference>
<proteinExistence type="predicted"/>
<dbReference type="Proteomes" id="UP000887574">
    <property type="component" value="Unplaced"/>
</dbReference>
<keyword evidence="2" id="KW-1185">Reference proteome</keyword>
<accession>A0A915DIQ4</accession>
<dbReference type="AlphaFoldDB" id="A0A915DIQ4"/>
<keyword evidence="1" id="KW-1133">Transmembrane helix</keyword>